<keyword evidence="3" id="KW-1185">Reference proteome</keyword>
<evidence type="ECO:0000256" key="1">
    <source>
        <dbReference type="SAM" id="SignalP"/>
    </source>
</evidence>
<feature type="chain" id="PRO_5008099495" evidence="1">
    <location>
        <begin position="24"/>
        <end position="199"/>
    </location>
</feature>
<comment type="caution">
    <text evidence="2">The sequence shown here is derived from an EMBL/GenBank/DDBJ whole genome shotgun (WGS) entry which is preliminary data.</text>
</comment>
<feature type="signal peptide" evidence="1">
    <location>
        <begin position="1"/>
        <end position="23"/>
    </location>
</feature>
<accession>A0A179BPR5</accession>
<dbReference type="EMBL" id="LVXZ01000023">
    <property type="protein sequence ID" value="OAP92974.1"/>
    <property type="molecule type" value="Genomic_DNA"/>
</dbReference>
<sequence length="199" mass="21437">MHGIKKILLATALATTISTLAQASATDITSTKIQNLMRETTGFVLGFKGPEIGLFMDPNSAGSHTLYEELVPIIARYRLRVYAVPVGYIKAGSLSKAAAEMAAPNVQAAIAKDEHDFNAASGEGGGPGLNPASVGKRRAAEAITLTKRNNQALKSIGKMETPLIVWETHGRWKAQYRPTGLQMVHILRGIFNGNRHMEN</sequence>
<dbReference type="Gene3D" id="3.40.30.10">
    <property type="entry name" value="Glutaredoxin"/>
    <property type="match status" value="1"/>
</dbReference>
<dbReference type="OrthoDB" id="10008969at2"/>
<reference evidence="2 3" key="1">
    <citation type="submission" date="2016-04" db="EMBL/GenBank/DDBJ databases">
        <title>Acidithiobacillus ferrooxidans genome sequencing and assembly.</title>
        <authorList>
            <person name="Zhou Z."/>
        </authorList>
    </citation>
    <scope>NUCLEOTIDE SEQUENCE [LARGE SCALE GENOMIC DNA]</scope>
    <source>
        <strain evidence="2 3">BY0502</strain>
    </source>
</reference>
<evidence type="ECO:0000313" key="2">
    <source>
        <dbReference type="EMBL" id="OAP92974.1"/>
    </source>
</evidence>
<protein>
    <submittedName>
        <fullName evidence="2">Uncharacterized protein</fullName>
    </submittedName>
</protein>
<dbReference type="RefSeq" id="WP_064218150.1">
    <property type="nucleotide sequence ID" value="NZ_LVXZ01000023.1"/>
</dbReference>
<proteinExistence type="predicted"/>
<dbReference type="AlphaFoldDB" id="A0A179BPR5"/>
<gene>
    <name evidence="2" type="ORF">A4H96_02625</name>
</gene>
<evidence type="ECO:0000313" key="3">
    <source>
        <dbReference type="Proteomes" id="UP000078302"/>
    </source>
</evidence>
<dbReference type="Proteomes" id="UP000078302">
    <property type="component" value="Unassembled WGS sequence"/>
</dbReference>
<keyword evidence="1" id="KW-0732">Signal</keyword>
<name>A0A179BPR5_ACIFR</name>
<organism evidence="2 3">
    <name type="scientific">Acidithiobacillus ferrooxidans</name>
    <name type="common">Thiobacillus ferrooxidans</name>
    <dbReference type="NCBI Taxonomy" id="920"/>
    <lineage>
        <taxon>Bacteria</taxon>
        <taxon>Pseudomonadati</taxon>
        <taxon>Pseudomonadota</taxon>
        <taxon>Acidithiobacillia</taxon>
        <taxon>Acidithiobacillales</taxon>
        <taxon>Acidithiobacillaceae</taxon>
        <taxon>Acidithiobacillus</taxon>
    </lineage>
</organism>